<dbReference type="PROSITE" id="PS51077">
    <property type="entry name" value="HTH_ICLR"/>
    <property type="match status" value="1"/>
</dbReference>
<dbReference type="PROSITE" id="PS51078">
    <property type="entry name" value="ICLR_ED"/>
    <property type="match status" value="1"/>
</dbReference>
<evidence type="ECO:0000256" key="2">
    <source>
        <dbReference type="ARBA" id="ARBA00023125"/>
    </source>
</evidence>
<evidence type="ECO:0000256" key="1">
    <source>
        <dbReference type="ARBA" id="ARBA00023015"/>
    </source>
</evidence>
<dbReference type="InterPro" id="IPR014757">
    <property type="entry name" value="Tscrpt_reg_IclR_C"/>
</dbReference>
<accession>A0A2S8J715</accession>
<dbReference type="InterPro" id="IPR029016">
    <property type="entry name" value="GAF-like_dom_sf"/>
</dbReference>
<evidence type="ECO:0000256" key="3">
    <source>
        <dbReference type="ARBA" id="ARBA00023163"/>
    </source>
</evidence>
<dbReference type="SUPFAM" id="SSF55781">
    <property type="entry name" value="GAF domain-like"/>
    <property type="match status" value="1"/>
</dbReference>
<dbReference type="SMART" id="SM00346">
    <property type="entry name" value="HTH_ICLR"/>
    <property type="match status" value="1"/>
</dbReference>
<feature type="domain" description="IclR-ED" evidence="5">
    <location>
        <begin position="72"/>
        <end position="248"/>
    </location>
</feature>
<dbReference type="Gene3D" id="3.30.450.40">
    <property type="match status" value="1"/>
</dbReference>
<keyword evidence="3" id="KW-0804">Transcription</keyword>
<keyword evidence="2" id="KW-0238">DNA-binding</keyword>
<evidence type="ECO:0000313" key="6">
    <source>
        <dbReference type="EMBL" id="PQP22767.1"/>
    </source>
</evidence>
<dbReference type="EMBL" id="PUIO01000028">
    <property type="protein sequence ID" value="PQP22767.1"/>
    <property type="molecule type" value="Genomic_DNA"/>
</dbReference>
<dbReference type="Pfam" id="PF01614">
    <property type="entry name" value="IclR_C"/>
    <property type="match status" value="1"/>
</dbReference>
<organism evidence="6 7">
    <name type="scientific">Rhodococcus opacus</name>
    <name type="common">Nocardia opaca</name>
    <dbReference type="NCBI Taxonomy" id="37919"/>
    <lineage>
        <taxon>Bacteria</taxon>
        <taxon>Bacillati</taxon>
        <taxon>Actinomycetota</taxon>
        <taxon>Actinomycetes</taxon>
        <taxon>Mycobacteriales</taxon>
        <taxon>Nocardiaceae</taxon>
        <taxon>Rhodococcus</taxon>
    </lineage>
</organism>
<dbReference type="Pfam" id="PF09339">
    <property type="entry name" value="HTH_IclR"/>
    <property type="match status" value="1"/>
</dbReference>
<name>A0A2S8J715_RHOOP</name>
<dbReference type="PANTHER" id="PTHR30136">
    <property type="entry name" value="HELIX-TURN-HELIX TRANSCRIPTIONAL REGULATOR, ICLR FAMILY"/>
    <property type="match status" value="1"/>
</dbReference>
<evidence type="ECO:0000259" key="5">
    <source>
        <dbReference type="PROSITE" id="PS51078"/>
    </source>
</evidence>
<dbReference type="InterPro" id="IPR036388">
    <property type="entry name" value="WH-like_DNA-bd_sf"/>
</dbReference>
<dbReference type="Gene3D" id="1.10.10.10">
    <property type="entry name" value="Winged helix-like DNA-binding domain superfamily/Winged helix DNA-binding domain"/>
    <property type="match status" value="1"/>
</dbReference>
<sequence length="248" mass="26333">MAGNVGTPGSSVASRLLSILACFDTANPELTMSEISQRVGLPTTTTRRLLAELTEWGGLDRLVDNRYRIGVRLWKIGALAPQQRGLREAALPLMHDLWAATNENVQLVVLDGCEALCIEKISATTSVANRTEVGGRLPLHATAVGKCLLANSPRDLLLEVIDRGLTKQTRYTITEPGRLAAVLREVRRTGVASSQEEMTLGVVSAASPIIANGGVLMGALGVVAHSTKRLNRLGPAVRTAALGISRVA</sequence>
<dbReference type="Proteomes" id="UP000239290">
    <property type="component" value="Unassembled WGS sequence"/>
</dbReference>
<keyword evidence="1" id="KW-0805">Transcription regulation</keyword>
<dbReference type="PANTHER" id="PTHR30136:SF24">
    <property type="entry name" value="HTH-TYPE TRANSCRIPTIONAL REPRESSOR ALLR"/>
    <property type="match status" value="1"/>
</dbReference>
<comment type="caution">
    <text evidence="6">The sequence shown here is derived from an EMBL/GenBank/DDBJ whole genome shotgun (WGS) entry which is preliminary data.</text>
</comment>
<dbReference type="InterPro" id="IPR050707">
    <property type="entry name" value="HTH_MetabolicPath_Reg"/>
</dbReference>
<dbReference type="InterPro" id="IPR005471">
    <property type="entry name" value="Tscrpt_reg_IclR_N"/>
</dbReference>
<dbReference type="InterPro" id="IPR036390">
    <property type="entry name" value="WH_DNA-bd_sf"/>
</dbReference>
<dbReference type="GO" id="GO:0045892">
    <property type="term" value="P:negative regulation of DNA-templated transcription"/>
    <property type="evidence" value="ECO:0007669"/>
    <property type="project" value="TreeGrafter"/>
</dbReference>
<gene>
    <name evidence="6" type="ORF">C5613_22120</name>
</gene>
<dbReference type="AlphaFoldDB" id="A0A2S8J715"/>
<reference evidence="7" key="1">
    <citation type="submission" date="2018-02" db="EMBL/GenBank/DDBJ databases">
        <title>Draft genome sequencing of Rhodococcus opacus KU647198.</title>
        <authorList>
            <person name="Zheng B.-X."/>
        </authorList>
    </citation>
    <scope>NUCLEOTIDE SEQUENCE [LARGE SCALE GENOMIC DNA]</scope>
    <source>
        <strain evidence="7">04-OD7</strain>
    </source>
</reference>
<evidence type="ECO:0000313" key="7">
    <source>
        <dbReference type="Proteomes" id="UP000239290"/>
    </source>
</evidence>
<proteinExistence type="predicted"/>
<protein>
    <submittedName>
        <fullName evidence="6">IclR family transcriptional regulator</fullName>
    </submittedName>
</protein>
<evidence type="ECO:0000259" key="4">
    <source>
        <dbReference type="PROSITE" id="PS51077"/>
    </source>
</evidence>
<dbReference type="GO" id="GO:0003677">
    <property type="term" value="F:DNA binding"/>
    <property type="evidence" value="ECO:0007669"/>
    <property type="project" value="UniProtKB-KW"/>
</dbReference>
<dbReference type="GO" id="GO:0003700">
    <property type="term" value="F:DNA-binding transcription factor activity"/>
    <property type="evidence" value="ECO:0007669"/>
    <property type="project" value="TreeGrafter"/>
</dbReference>
<dbReference type="SUPFAM" id="SSF46785">
    <property type="entry name" value="Winged helix' DNA-binding domain"/>
    <property type="match status" value="1"/>
</dbReference>
<feature type="domain" description="HTH iclR-type" evidence="4">
    <location>
        <begin position="10"/>
        <end position="71"/>
    </location>
</feature>